<evidence type="ECO:0000256" key="1">
    <source>
        <dbReference type="SAM" id="Phobius"/>
    </source>
</evidence>
<evidence type="ECO:0000313" key="3">
    <source>
        <dbReference type="Proteomes" id="UP000017175"/>
    </source>
</evidence>
<keyword evidence="1" id="KW-1133">Transmembrane helix</keyword>
<reference evidence="2 3" key="1">
    <citation type="journal article" date="2012" name="J. Bacteriol.">
        <title>Draft genome sequence of the cyanide-utilizing bacterium Pseudomonas fluorescens strain NCIMB 11764.</title>
        <authorList>
            <person name="Vilo C.A."/>
            <person name="Benedik M.J."/>
            <person name="Kunz D.A."/>
            <person name="Dong Q."/>
        </authorList>
    </citation>
    <scope>NUCLEOTIDE SEQUENCE [LARGE SCALE GENOMIC DNA]</scope>
    <source>
        <strain evidence="2 3">NCIMB 11764</strain>
    </source>
</reference>
<accession>A0A0K1QM68</accession>
<keyword evidence="1" id="KW-0472">Membrane</keyword>
<feature type="transmembrane region" description="Helical" evidence="1">
    <location>
        <begin position="64"/>
        <end position="82"/>
    </location>
</feature>
<evidence type="ECO:0000313" key="2">
    <source>
        <dbReference type="EMBL" id="AKV06737.1"/>
    </source>
</evidence>
<feature type="transmembrane region" description="Helical" evidence="1">
    <location>
        <begin position="88"/>
        <end position="106"/>
    </location>
</feature>
<organism evidence="2 3">
    <name type="scientific">Pseudomonas fluorescens NCIMB 11764</name>
    <dbReference type="NCBI Taxonomy" id="1221522"/>
    <lineage>
        <taxon>Bacteria</taxon>
        <taxon>Pseudomonadati</taxon>
        <taxon>Pseudomonadota</taxon>
        <taxon>Gammaproteobacteria</taxon>
        <taxon>Pseudomonadales</taxon>
        <taxon>Pseudomonadaceae</taxon>
        <taxon>Pseudomonas</taxon>
    </lineage>
</organism>
<gene>
    <name evidence="2" type="ORF">B723_10100</name>
</gene>
<feature type="transmembrane region" description="Helical" evidence="1">
    <location>
        <begin position="38"/>
        <end position="57"/>
    </location>
</feature>
<dbReference type="EMBL" id="CP010945">
    <property type="protein sequence ID" value="AKV06737.1"/>
    <property type="molecule type" value="Genomic_DNA"/>
</dbReference>
<dbReference type="eggNOG" id="ENOG5033AD4">
    <property type="taxonomic scope" value="Bacteria"/>
</dbReference>
<dbReference type="AlphaFoldDB" id="A0A0K1QM68"/>
<dbReference type="OrthoDB" id="6009065at2"/>
<dbReference type="RefSeq" id="WP_017336607.1">
    <property type="nucleotide sequence ID" value="NZ_CP010945.1"/>
</dbReference>
<dbReference type="Pfam" id="PF11804">
    <property type="entry name" value="DUF3325"/>
    <property type="match status" value="1"/>
</dbReference>
<proteinExistence type="predicted"/>
<protein>
    <submittedName>
        <fullName evidence="2">Membrane protein</fullName>
    </submittedName>
</protein>
<dbReference type="InterPro" id="IPR021762">
    <property type="entry name" value="DUF3325"/>
</dbReference>
<keyword evidence="1" id="KW-0812">Transmembrane</keyword>
<sequence>MLLALLLCYGGITALCLSMDRHHAELLGRKPSARRRQLMKFGGWLLLALSLWAAVASTGWGLGLVEWFAVLMLSALLLVLLMPYRPRLVLSLAGLSLLVSPVAAFAQY</sequence>
<name>A0A0K1QM68_PSEFL</name>
<dbReference type="Proteomes" id="UP000017175">
    <property type="component" value="Chromosome"/>
</dbReference>